<evidence type="ECO:0000259" key="1">
    <source>
        <dbReference type="PROSITE" id="PS50983"/>
    </source>
</evidence>
<dbReference type="SUPFAM" id="SSF53807">
    <property type="entry name" value="Helical backbone' metal receptor"/>
    <property type="match status" value="1"/>
</dbReference>
<dbReference type="Gene3D" id="3.40.50.1980">
    <property type="entry name" value="Nitrogenase molybdenum iron protein domain"/>
    <property type="match status" value="2"/>
</dbReference>
<dbReference type="EMBL" id="LT981265">
    <property type="protein sequence ID" value="SPC33972.1"/>
    <property type="molecule type" value="Genomic_DNA"/>
</dbReference>
<dbReference type="GeneID" id="41594853"/>
<gene>
    <name evidence="2" type="ORF">NCAV_0791</name>
</gene>
<sequence>MVRIYVVDDELLKRLRPDVIVAQGICEVCSPYLNEIARARKALGYQPRLIMLDPHDLDGILHSIIQLARELGVEDKGKELFTELRSRIDRISARAMKASIKPRVLCIEWLKPFFTAGHWVPQMVELVNAVNCVSRRGEPSRRFSWGEVLDTDPDIIVFMPCGFTVDKALKEFYKVEENDGWFSLNAVKNKQVYVVDANAYFSRPSHRAVRGVEILAKIVHPELFQDIKIGVDEYRRVY</sequence>
<dbReference type="AlphaFoldDB" id="A0A2K5AQN9"/>
<dbReference type="PROSITE" id="PS50983">
    <property type="entry name" value="FE_B12_PBP"/>
    <property type="match status" value="1"/>
</dbReference>
<reference evidence="3" key="1">
    <citation type="submission" date="2018-01" db="EMBL/GenBank/DDBJ databases">
        <authorList>
            <person name="Kerou L M."/>
        </authorList>
    </citation>
    <scope>NUCLEOTIDE SEQUENCE [LARGE SCALE GENOMIC DNA]</scope>
    <source>
        <strain evidence="3">SCU2</strain>
    </source>
</reference>
<proteinExistence type="predicted"/>
<dbReference type="InterPro" id="IPR051030">
    <property type="entry name" value="Vitamin_B12-ABC_binding"/>
</dbReference>
<name>A0A2K5AQN9_9ARCH</name>
<organism evidence="2 3">
    <name type="scientific">Candidatus Nitrosocaldus cavascurensis</name>
    <dbReference type="NCBI Taxonomy" id="2058097"/>
    <lineage>
        <taxon>Archaea</taxon>
        <taxon>Nitrososphaerota</taxon>
        <taxon>Nitrososphaeria</taxon>
        <taxon>Candidatus Nitrosocaldales</taxon>
        <taxon>Candidatus Nitrosocaldaceae</taxon>
        <taxon>Candidatus Nitrosocaldus</taxon>
    </lineage>
</organism>
<evidence type="ECO:0000313" key="2">
    <source>
        <dbReference type="EMBL" id="SPC33972.1"/>
    </source>
</evidence>
<dbReference type="PANTHER" id="PTHR42860:SF1">
    <property type="entry name" value="VITAMIN B12-BINDING PROTEIN"/>
    <property type="match status" value="1"/>
</dbReference>
<protein>
    <submittedName>
        <fullName evidence="2">ABC-type Fe3+-hydroxamate transport system, periplasmic component</fullName>
    </submittedName>
</protein>
<dbReference type="RefSeq" id="WP_148695170.1">
    <property type="nucleotide sequence ID" value="NZ_LT981265.1"/>
</dbReference>
<accession>A0A2K5AQN9</accession>
<evidence type="ECO:0000313" key="3">
    <source>
        <dbReference type="Proteomes" id="UP000236248"/>
    </source>
</evidence>
<dbReference type="PANTHER" id="PTHR42860">
    <property type="entry name" value="VITAMIN B12-BINDING PROTEIN"/>
    <property type="match status" value="1"/>
</dbReference>
<feature type="domain" description="Fe/B12 periplasmic-binding" evidence="1">
    <location>
        <begin position="1"/>
        <end position="223"/>
    </location>
</feature>
<dbReference type="Pfam" id="PF01497">
    <property type="entry name" value="Peripla_BP_2"/>
    <property type="match status" value="1"/>
</dbReference>
<keyword evidence="3" id="KW-1185">Reference proteome</keyword>
<dbReference type="InterPro" id="IPR002491">
    <property type="entry name" value="ABC_transptr_periplasmic_BD"/>
</dbReference>
<dbReference type="Proteomes" id="UP000236248">
    <property type="component" value="Chromosome NCAV"/>
</dbReference>
<dbReference type="KEGG" id="ncv:NCAV_0791"/>